<feature type="domain" description="DSBA-like thioredoxin" evidence="3">
    <location>
        <begin position="3"/>
        <end position="194"/>
    </location>
</feature>
<dbReference type="InterPro" id="IPR001853">
    <property type="entry name" value="DSBA-like_thioredoxin_dom"/>
</dbReference>
<dbReference type="Gene3D" id="3.40.30.10">
    <property type="entry name" value="Glutaredoxin"/>
    <property type="match status" value="1"/>
</dbReference>
<dbReference type="EC" id="5.99.1.4" evidence="1"/>
<comment type="similarity">
    <text evidence="1">Belongs to the GST superfamily. NadH family.</text>
</comment>
<dbReference type="InterPro" id="IPR044087">
    <property type="entry name" value="NahD-like"/>
</dbReference>
<dbReference type="AlphaFoldDB" id="A0A2R8ANW4"/>
<feature type="active site" description="Nucleophile" evidence="2">
    <location>
        <position position="12"/>
    </location>
</feature>
<dbReference type="GO" id="GO:1901170">
    <property type="term" value="P:naphthalene catabolic process"/>
    <property type="evidence" value="ECO:0007669"/>
    <property type="project" value="InterPro"/>
</dbReference>
<dbReference type="Proteomes" id="UP000244904">
    <property type="component" value="Unassembled WGS sequence"/>
</dbReference>
<dbReference type="InterPro" id="IPR014440">
    <property type="entry name" value="HCCAis_GSTk"/>
</dbReference>
<dbReference type="GO" id="GO:0004602">
    <property type="term" value="F:glutathione peroxidase activity"/>
    <property type="evidence" value="ECO:0007669"/>
    <property type="project" value="TreeGrafter"/>
</dbReference>
<keyword evidence="1 4" id="KW-0413">Isomerase</keyword>
<dbReference type="CDD" id="cd03022">
    <property type="entry name" value="DsbA_HCCA_Iso"/>
    <property type="match status" value="1"/>
</dbReference>
<gene>
    <name evidence="4" type="primary">nsaD</name>
    <name evidence="4" type="ORF">PRI8871_00137</name>
</gene>
<dbReference type="PIRSF" id="PIRSF006386">
    <property type="entry name" value="HCCAis_GSTk"/>
    <property type="match status" value="1"/>
</dbReference>
<sequence>MAQVTYYFSLLSPYAYLAGTRLEEVADRHGASIEYRPYDIMALFARTGGTPLPERHPSRNEYRAQDLTRQTKHLGLPFNLKPAHWPTNAAPASYALIAAQKAGGNVGALTHGFLRAVWAEQRDIAQYDVIHECLAAAGFHTGLADKGLFTAADTYSDNLEKAVNDGVFGSPFYVTDDGARFFGQDRLDYLDAHLAEASV</sequence>
<dbReference type="OrthoDB" id="5244108at2"/>
<dbReference type="InterPro" id="IPR051924">
    <property type="entry name" value="GST_Kappa/NadH"/>
</dbReference>
<evidence type="ECO:0000313" key="4">
    <source>
        <dbReference type="EMBL" id="SPF77554.1"/>
    </source>
</evidence>
<dbReference type="PANTHER" id="PTHR42943:SF2">
    <property type="entry name" value="GLUTATHIONE S-TRANSFERASE KAPPA 1"/>
    <property type="match status" value="1"/>
</dbReference>
<dbReference type="RefSeq" id="WP_108884263.1">
    <property type="nucleotide sequence ID" value="NZ_OMOJ01000001.1"/>
</dbReference>
<keyword evidence="5" id="KW-1185">Reference proteome</keyword>
<proteinExistence type="inferred from homology"/>
<name>A0A2R8ANW4_9RHOB</name>
<reference evidence="5" key="1">
    <citation type="submission" date="2018-03" db="EMBL/GenBank/DDBJ databases">
        <authorList>
            <person name="Rodrigo-Torres L."/>
            <person name="Arahal R. D."/>
            <person name="Lucena T."/>
        </authorList>
    </citation>
    <scope>NUCLEOTIDE SEQUENCE [LARGE SCALE GENOMIC DNA]</scope>
    <source>
        <strain evidence="5">CECT 8871</strain>
    </source>
</reference>
<dbReference type="GO" id="GO:0004364">
    <property type="term" value="F:glutathione transferase activity"/>
    <property type="evidence" value="ECO:0007669"/>
    <property type="project" value="TreeGrafter"/>
</dbReference>
<dbReference type="SUPFAM" id="SSF52833">
    <property type="entry name" value="Thioredoxin-like"/>
    <property type="match status" value="1"/>
</dbReference>
<comment type="catalytic activity">
    <reaction evidence="1">
        <text>2-hydroxychromene-2-carboxylate = (3E)-4-(2-hydroxyphenyl)-2-oxobut-3-enoate</text>
        <dbReference type="Rhea" id="RHEA:27401"/>
        <dbReference type="ChEBI" id="CHEBI:59350"/>
        <dbReference type="ChEBI" id="CHEBI:59353"/>
        <dbReference type="EC" id="5.99.1.4"/>
    </reaction>
</comment>
<dbReference type="PANTHER" id="PTHR42943">
    <property type="entry name" value="GLUTATHIONE S-TRANSFERASE KAPPA"/>
    <property type="match status" value="1"/>
</dbReference>
<accession>A0A2R8ANW4</accession>
<dbReference type="GO" id="GO:0006749">
    <property type="term" value="P:glutathione metabolic process"/>
    <property type="evidence" value="ECO:0007669"/>
    <property type="project" value="TreeGrafter"/>
</dbReference>
<evidence type="ECO:0000259" key="3">
    <source>
        <dbReference type="Pfam" id="PF01323"/>
    </source>
</evidence>
<dbReference type="Pfam" id="PF01323">
    <property type="entry name" value="DSBA"/>
    <property type="match status" value="1"/>
</dbReference>
<organism evidence="4 5">
    <name type="scientific">Pseudoprimorskyibacter insulae</name>
    <dbReference type="NCBI Taxonomy" id="1695997"/>
    <lineage>
        <taxon>Bacteria</taxon>
        <taxon>Pseudomonadati</taxon>
        <taxon>Pseudomonadota</taxon>
        <taxon>Alphaproteobacteria</taxon>
        <taxon>Rhodobacterales</taxon>
        <taxon>Paracoccaceae</taxon>
        <taxon>Pseudoprimorskyibacter</taxon>
    </lineage>
</organism>
<evidence type="ECO:0000256" key="2">
    <source>
        <dbReference type="PIRSR" id="PIRSR006386-1"/>
    </source>
</evidence>
<dbReference type="EMBL" id="OMOJ01000001">
    <property type="protein sequence ID" value="SPF77554.1"/>
    <property type="molecule type" value="Genomic_DNA"/>
</dbReference>
<dbReference type="InterPro" id="IPR036249">
    <property type="entry name" value="Thioredoxin-like_sf"/>
</dbReference>
<protein>
    <recommendedName>
        <fullName evidence="1">2-hydroxychromene-2-carboxylate isomerase</fullName>
        <ecNumber evidence="1">5.99.1.4</ecNumber>
    </recommendedName>
</protein>
<dbReference type="GO" id="GO:0018845">
    <property type="term" value="F:2-hydroxychromene-2-carboxylate isomerase activity"/>
    <property type="evidence" value="ECO:0007669"/>
    <property type="project" value="UniProtKB-UniRule"/>
</dbReference>
<evidence type="ECO:0000313" key="5">
    <source>
        <dbReference type="Proteomes" id="UP000244904"/>
    </source>
</evidence>
<evidence type="ECO:0000256" key="1">
    <source>
        <dbReference type="PIRNR" id="PIRNR006386"/>
    </source>
</evidence>